<dbReference type="InterPro" id="IPR036388">
    <property type="entry name" value="WH-like_DNA-bd_sf"/>
</dbReference>
<dbReference type="SUPFAM" id="SSF53850">
    <property type="entry name" value="Periplasmic binding protein-like II"/>
    <property type="match status" value="1"/>
</dbReference>
<proteinExistence type="inferred from homology"/>
<dbReference type="SUPFAM" id="SSF46785">
    <property type="entry name" value="Winged helix' DNA-binding domain"/>
    <property type="match status" value="1"/>
</dbReference>
<reference evidence="7 9" key="2">
    <citation type="submission" date="2019-03" db="EMBL/GenBank/DDBJ databases">
        <title>Genomic Encyclopedia of Type Strains, Phase IV (KMG-IV): sequencing the most valuable type-strain genomes for metagenomic binning, comparative biology and taxonomic classification.</title>
        <authorList>
            <person name="Goeker M."/>
        </authorList>
    </citation>
    <scope>NUCLEOTIDE SEQUENCE [LARGE SCALE GENOMIC DNA]</scope>
    <source>
        <strain evidence="7 9">DSM 15264</strain>
    </source>
</reference>
<dbReference type="CDD" id="cd08417">
    <property type="entry name" value="PBP2_Nitroaromatics_like"/>
    <property type="match status" value="1"/>
</dbReference>
<feature type="domain" description="HTH lysR-type" evidence="5">
    <location>
        <begin position="6"/>
        <end position="63"/>
    </location>
</feature>
<dbReference type="Proteomes" id="UP000294772">
    <property type="component" value="Unassembled WGS sequence"/>
</dbReference>
<dbReference type="Pfam" id="PF00126">
    <property type="entry name" value="HTH_1"/>
    <property type="match status" value="1"/>
</dbReference>
<evidence type="ECO:0000256" key="1">
    <source>
        <dbReference type="ARBA" id="ARBA00009437"/>
    </source>
</evidence>
<keyword evidence="3" id="KW-0238">DNA-binding</keyword>
<dbReference type="EMBL" id="PSNY01000025">
    <property type="protein sequence ID" value="PPE68514.1"/>
    <property type="molecule type" value="Genomic_DNA"/>
</dbReference>
<sequence>MNFRTLDLNLLRVFDQVMAEQNLTRAAERLAMTQPAVSNALKRLREALGDELVVRTAFGVKPTPKAEALWPQVRAALDRLREAIDPPEFDPQHTQAGFRLAMADATAATLLPLLTSDLERRGAQVSIRILPLTTRDPRRLLEHGEVDFALGYFPVAVAALSSQGDTARLRHHRLWDDEYVCVMRRNHPLAQAELTLDAFCTAHHLLVSFSGRPHGFVDEALAALNRSRRIVLTVNQFFTAGRVVTQADLLTVLPRRFVPATGMADALVIKPLPIALQGIHVEVLWHQRHDHDPAHRWMRERILDAAAQRAREPVA</sequence>
<dbReference type="AlphaFoldDB" id="A0A2S5T0I5"/>
<dbReference type="PRINTS" id="PR00039">
    <property type="entry name" value="HTHLYSR"/>
</dbReference>
<comment type="similarity">
    <text evidence="1">Belongs to the LysR transcriptional regulatory family.</text>
</comment>
<evidence type="ECO:0000313" key="7">
    <source>
        <dbReference type="EMBL" id="TCP07739.1"/>
    </source>
</evidence>
<dbReference type="PROSITE" id="PS50931">
    <property type="entry name" value="HTH_LYSR"/>
    <property type="match status" value="1"/>
</dbReference>
<organism evidence="6 8">
    <name type="scientific">Caldimonas thermodepolymerans</name>
    <dbReference type="NCBI Taxonomy" id="215580"/>
    <lineage>
        <taxon>Bacteria</taxon>
        <taxon>Pseudomonadati</taxon>
        <taxon>Pseudomonadota</taxon>
        <taxon>Betaproteobacteria</taxon>
        <taxon>Burkholderiales</taxon>
        <taxon>Sphaerotilaceae</taxon>
        <taxon>Caldimonas</taxon>
    </lineage>
</organism>
<protein>
    <submittedName>
        <fullName evidence="6">LysR family transcriptional regulator</fullName>
    </submittedName>
</protein>
<dbReference type="InterPro" id="IPR050389">
    <property type="entry name" value="LysR-type_TF"/>
</dbReference>
<dbReference type="OrthoDB" id="5495633at2"/>
<dbReference type="RefSeq" id="WP_104358865.1">
    <property type="nucleotide sequence ID" value="NZ_CALFFA010000004.1"/>
</dbReference>
<dbReference type="GO" id="GO:0003677">
    <property type="term" value="F:DNA binding"/>
    <property type="evidence" value="ECO:0007669"/>
    <property type="project" value="UniProtKB-KW"/>
</dbReference>
<evidence type="ECO:0000256" key="3">
    <source>
        <dbReference type="ARBA" id="ARBA00023125"/>
    </source>
</evidence>
<evidence type="ECO:0000313" key="6">
    <source>
        <dbReference type="EMBL" id="PPE68514.1"/>
    </source>
</evidence>
<dbReference type="GO" id="GO:0003700">
    <property type="term" value="F:DNA-binding transcription factor activity"/>
    <property type="evidence" value="ECO:0007669"/>
    <property type="project" value="InterPro"/>
</dbReference>
<keyword evidence="8" id="KW-1185">Reference proteome</keyword>
<dbReference type="Proteomes" id="UP000239406">
    <property type="component" value="Unassembled WGS sequence"/>
</dbReference>
<comment type="caution">
    <text evidence="6">The sequence shown here is derived from an EMBL/GenBank/DDBJ whole genome shotgun (WGS) entry which is preliminary data.</text>
</comment>
<gene>
    <name evidence="6" type="ORF">C1702_16790</name>
    <name evidence="7" type="ORF">EV676_104295</name>
</gene>
<dbReference type="InterPro" id="IPR037402">
    <property type="entry name" value="YidZ_PBP2"/>
</dbReference>
<dbReference type="Gene3D" id="1.10.10.10">
    <property type="entry name" value="Winged helix-like DNA-binding domain superfamily/Winged helix DNA-binding domain"/>
    <property type="match status" value="1"/>
</dbReference>
<evidence type="ECO:0000256" key="4">
    <source>
        <dbReference type="ARBA" id="ARBA00023163"/>
    </source>
</evidence>
<dbReference type="PANTHER" id="PTHR30118:SF15">
    <property type="entry name" value="TRANSCRIPTIONAL REGULATORY PROTEIN"/>
    <property type="match status" value="1"/>
</dbReference>
<accession>A0A2S5T0I5</accession>
<keyword evidence="4" id="KW-0804">Transcription</keyword>
<evidence type="ECO:0000259" key="5">
    <source>
        <dbReference type="PROSITE" id="PS50931"/>
    </source>
</evidence>
<dbReference type="Gene3D" id="3.40.190.10">
    <property type="entry name" value="Periplasmic binding protein-like II"/>
    <property type="match status" value="2"/>
</dbReference>
<evidence type="ECO:0000313" key="8">
    <source>
        <dbReference type="Proteomes" id="UP000239406"/>
    </source>
</evidence>
<dbReference type="Pfam" id="PF03466">
    <property type="entry name" value="LysR_substrate"/>
    <property type="match status" value="1"/>
</dbReference>
<dbReference type="InterPro" id="IPR000847">
    <property type="entry name" value="LysR_HTH_N"/>
</dbReference>
<dbReference type="InterPro" id="IPR036390">
    <property type="entry name" value="WH_DNA-bd_sf"/>
</dbReference>
<reference evidence="6 8" key="1">
    <citation type="submission" date="2018-02" db="EMBL/GenBank/DDBJ databases">
        <title>Reclassifiation of [Polyangium] brachysporum DSM 7029 as Guopingzhaonella breviflexa gen. nov., sp. nov., a member of the family Comamonadaceae.</title>
        <authorList>
            <person name="Tang B."/>
        </authorList>
    </citation>
    <scope>NUCLEOTIDE SEQUENCE [LARGE SCALE GENOMIC DNA]</scope>
    <source>
        <strain evidence="6 8">DSM 15344</strain>
    </source>
</reference>
<name>A0A2S5T0I5_9BURK</name>
<evidence type="ECO:0000256" key="2">
    <source>
        <dbReference type="ARBA" id="ARBA00023015"/>
    </source>
</evidence>
<keyword evidence="2" id="KW-0805">Transcription regulation</keyword>
<dbReference type="PANTHER" id="PTHR30118">
    <property type="entry name" value="HTH-TYPE TRANSCRIPTIONAL REGULATOR LEUO-RELATED"/>
    <property type="match status" value="1"/>
</dbReference>
<evidence type="ECO:0000313" key="9">
    <source>
        <dbReference type="Proteomes" id="UP000294772"/>
    </source>
</evidence>
<dbReference type="EMBL" id="SLXF01000004">
    <property type="protein sequence ID" value="TCP07739.1"/>
    <property type="molecule type" value="Genomic_DNA"/>
</dbReference>
<dbReference type="InterPro" id="IPR005119">
    <property type="entry name" value="LysR_subst-bd"/>
</dbReference>